<evidence type="ECO:0000313" key="3">
    <source>
        <dbReference type="EMBL" id="RWR87225.1"/>
    </source>
</evidence>
<dbReference type="InterPro" id="IPR046341">
    <property type="entry name" value="SET_dom_sf"/>
</dbReference>
<dbReference type="InterPro" id="IPR044238">
    <property type="entry name" value="ASHR2-like"/>
</dbReference>
<dbReference type="Pfam" id="PF00856">
    <property type="entry name" value="SET"/>
    <property type="match status" value="1"/>
</dbReference>
<gene>
    <name evidence="3" type="ORF">CKAN_01616200</name>
</gene>
<evidence type="ECO:0000313" key="4">
    <source>
        <dbReference type="Proteomes" id="UP000283530"/>
    </source>
</evidence>
<dbReference type="Gene3D" id="2.170.270.10">
    <property type="entry name" value="SET domain"/>
    <property type="match status" value="1"/>
</dbReference>
<keyword evidence="4" id="KW-1185">Reference proteome</keyword>
<dbReference type="AlphaFoldDB" id="A0A3S3N2V0"/>
<feature type="region of interest" description="Disordered" evidence="1">
    <location>
        <begin position="308"/>
        <end position="357"/>
    </location>
</feature>
<dbReference type="Gene3D" id="1.10.220.160">
    <property type="match status" value="1"/>
</dbReference>
<dbReference type="Gene3D" id="6.10.140.2220">
    <property type="match status" value="1"/>
</dbReference>
<protein>
    <submittedName>
        <fullName evidence="3">SET domain-containing protein</fullName>
    </submittedName>
</protein>
<dbReference type="OrthoDB" id="265717at2759"/>
<dbReference type="InterPro" id="IPR001214">
    <property type="entry name" value="SET_dom"/>
</dbReference>
<name>A0A3S3N2V0_9MAGN</name>
<comment type="caution">
    <text evidence="3">The sequence shown here is derived from an EMBL/GenBank/DDBJ whole genome shotgun (WGS) entry which is preliminary data.</text>
</comment>
<feature type="compositionally biased region" description="Acidic residues" evidence="1">
    <location>
        <begin position="339"/>
        <end position="356"/>
    </location>
</feature>
<dbReference type="STRING" id="337451.A0A3S3N2V0"/>
<accession>A0A3S3N2V0</accession>
<dbReference type="CDD" id="cd20071">
    <property type="entry name" value="SET_SMYD"/>
    <property type="match status" value="1"/>
</dbReference>
<feature type="compositionally biased region" description="Acidic residues" evidence="1">
    <location>
        <begin position="311"/>
        <end position="330"/>
    </location>
</feature>
<reference evidence="3 4" key="1">
    <citation type="journal article" date="2019" name="Nat. Plants">
        <title>Stout camphor tree genome fills gaps in understanding of flowering plant genome evolution.</title>
        <authorList>
            <person name="Chaw S.M."/>
            <person name="Liu Y.C."/>
            <person name="Wu Y.W."/>
            <person name="Wang H.Y."/>
            <person name="Lin C.I."/>
            <person name="Wu C.S."/>
            <person name="Ke H.M."/>
            <person name="Chang L.Y."/>
            <person name="Hsu C.Y."/>
            <person name="Yang H.T."/>
            <person name="Sudianto E."/>
            <person name="Hsu M.H."/>
            <person name="Wu K.P."/>
            <person name="Wang L.N."/>
            <person name="Leebens-Mack J.H."/>
            <person name="Tsai I.J."/>
        </authorList>
    </citation>
    <scope>NUCLEOTIDE SEQUENCE [LARGE SCALE GENOMIC DNA]</scope>
    <source>
        <strain evidence="4">cv. Chaw 1501</strain>
        <tissue evidence="3">Young leaves</tissue>
    </source>
</reference>
<dbReference type="PANTHER" id="PTHR47420">
    <property type="entry name" value="HISTONE-LYSINE N-METHYLTRANSFERASE ASHR2"/>
    <property type="match status" value="1"/>
</dbReference>
<evidence type="ECO:0000256" key="1">
    <source>
        <dbReference type="SAM" id="MobiDB-lite"/>
    </source>
</evidence>
<dbReference type="SUPFAM" id="SSF82199">
    <property type="entry name" value="SET domain"/>
    <property type="match status" value="1"/>
</dbReference>
<evidence type="ECO:0000259" key="2">
    <source>
        <dbReference type="PROSITE" id="PS50280"/>
    </source>
</evidence>
<organism evidence="3 4">
    <name type="scientific">Cinnamomum micranthum f. kanehirae</name>
    <dbReference type="NCBI Taxonomy" id="337451"/>
    <lineage>
        <taxon>Eukaryota</taxon>
        <taxon>Viridiplantae</taxon>
        <taxon>Streptophyta</taxon>
        <taxon>Embryophyta</taxon>
        <taxon>Tracheophyta</taxon>
        <taxon>Spermatophyta</taxon>
        <taxon>Magnoliopsida</taxon>
        <taxon>Magnoliidae</taxon>
        <taxon>Laurales</taxon>
        <taxon>Lauraceae</taxon>
        <taxon>Cinnamomum</taxon>
    </lineage>
</organism>
<dbReference type="Proteomes" id="UP000283530">
    <property type="component" value="Unassembled WGS sequence"/>
</dbReference>
<dbReference type="PROSITE" id="PS50280">
    <property type="entry name" value="SET"/>
    <property type="match status" value="1"/>
</dbReference>
<dbReference type="SMART" id="SM00317">
    <property type="entry name" value="SET"/>
    <property type="match status" value="1"/>
</dbReference>
<dbReference type="EMBL" id="QPKB01000006">
    <property type="protein sequence ID" value="RWR87225.1"/>
    <property type="molecule type" value="Genomic_DNA"/>
</dbReference>
<feature type="region of interest" description="Disordered" evidence="1">
    <location>
        <begin position="406"/>
        <end position="425"/>
    </location>
</feature>
<proteinExistence type="predicted"/>
<sequence>MNVAEIPGRGRSLVASQHIRAGQILLQDSPILLYPSTLSPSISSSYCSNCFRNLDPSSSLLPCPTCPNNQTTTTGNVAVSFFCGPTCRSSALASSHSPWVCRSLALIPSLPHHLQAQALFLVSAYNLASVSPPLFSLLLSLHGDTPSSSSDSMLAALHSFVSSLSPPPLAPSTPPGAAPTVVFSAALTAALLAKDKHNAFGLMEPFSEGAANAHRSVRAYGIYPTASFFNHDCLPNACRFDYIDAGDGSSNNTDIIVRAIHDIEQGREICLSYFPVNWSYADRQKRLLEDYGFVCDCDRCQVERNWRHDDDNDDEVGGGGDDDEGMMEEDTEHHHDDSDQGMEDTVEEEEEDNDNDDFPHAYFFVRYLCQRDNCGGTLAPLPPSDDNGMPAGSNTLECNVCGQLSKEEDRCGDDRHPEDENMLDK</sequence>
<dbReference type="PANTHER" id="PTHR47420:SF3">
    <property type="entry name" value="HISTONE-LYSINE N-METHYLTRANSFERASE ASHR2"/>
    <property type="match status" value="1"/>
</dbReference>
<feature type="domain" description="SET" evidence="2">
    <location>
        <begin position="1"/>
        <end position="274"/>
    </location>
</feature>